<sequence>MSVTHSLPHQRDRGSALGHRPWWRRAFSCGSSGPGGFPPAHSAFGLRRVLAAFGLVFCGVFAGFFAVRGQTAGAAFLAFLALVAIVDLVVIQQRIRRQTE</sequence>
<dbReference type="RefSeq" id="WP_011437249.1">
    <property type="nucleotide sequence ID" value="NC_007777.1"/>
</dbReference>
<keyword evidence="1" id="KW-0812">Transmembrane</keyword>
<evidence type="ECO:0000256" key="1">
    <source>
        <dbReference type="SAM" id="Phobius"/>
    </source>
</evidence>
<evidence type="ECO:0000313" key="3">
    <source>
        <dbReference type="Proteomes" id="UP000001937"/>
    </source>
</evidence>
<dbReference type="Proteomes" id="UP000001937">
    <property type="component" value="Chromosome"/>
</dbReference>
<dbReference type="AlphaFoldDB" id="Q2J922"/>
<evidence type="ECO:0000313" key="2">
    <source>
        <dbReference type="EMBL" id="ABD12220.1"/>
    </source>
</evidence>
<keyword evidence="1" id="KW-1133">Transmembrane helix</keyword>
<dbReference type="HOGENOM" id="CLU_2259652_0_0_11"/>
<reference evidence="2 3" key="1">
    <citation type="journal article" date="2007" name="Genome Res.">
        <title>Genome characteristics of facultatively symbiotic Frankia sp. strains reflect host range and host plant biogeography.</title>
        <authorList>
            <person name="Normand P."/>
            <person name="Lapierre P."/>
            <person name="Tisa L.S."/>
            <person name="Gogarten J.P."/>
            <person name="Alloisio N."/>
            <person name="Bagnarol E."/>
            <person name="Bassi C.A."/>
            <person name="Berry A.M."/>
            <person name="Bickhart D.M."/>
            <person name="Choisne N."/>
            <person name="Couloux A."/>
            <person name="Cournoyer B."/>
            <person name="Cruveiller S."/>
            <person name="Daubin V."/>
            <person name="Demange N."/>
            <person name="Francino M.P."/>
            <person name="Goltsman E."/>
            <person name="Huang Y."/>
            <person name="Kopp O.R."/>
            <person name="Labarre L."/>
            <person name="Lapidus A."/>
            <person name="Lavire C."/>
            <person name="Marechal J."/>
            <person name="Martinez M."/>
            <person name="Mastronunzio J.E."/>
            <person name="Mullin B.C."/>
            <person name="Niemann J."/>
            <person name="Pujic P."/>
            <person name="Rawnsley T."/>
            <person name="Rouy Z."/>
            <person name="Schenowitz C."/>
            <person name="Sellstedt A."/>
            <person name="Tavares F."/>
            <person name="Tomkins J.P."/>
            <person name="Vallenet D."/>
            <person name="Valverde C."/>
            <person name="Wall L.G."/>
            <person name="Wang Y."/>
            <person name="Medigue C."/>
            <person name="Benson D.R."/>
        </authorList>
    </citation>
    <scope>NUCLEOTIDE SEQUENCE [LARGE SCALE GENOMIC DNA]</scope>
    <source>
        <strain evidence="3">DSM 45818 / CECT 9043 / CcI3</strain>
    </source>
</reference>
<dbReference type="Pfam" id="PF19870">
    <property type="entry name" value="DUF6343"/>
    <property type="match status" value="1"/>
</dbReference>
<gene>
    <name evidence="2" type="ordered locus">Francci3_2862</name>
</gene>
<feature type="transmembrane region" description="Helical" evidence="1">
    <location>
        <begin position="49"/>
        <end position="67"/>
    </location>
</feature>
<keyword evidence="3" id="KW-1185">Reference proteome</keyword>
<feature type="transmembrane region" description="Helical" evidence="1">
    <location>
        <begin position="73"/>
        <end position="91"/>
    </location>
</feature>
<dbReference type="EMBL" id="CP000249">
    <property type="protein sequence ID" value="ABD12220.1"/>
    <property type="molecule type" value="Genomic_DNA"/>
</dbReference>
<dbReference type="KEGG" id="fra:Francci3_2862"/>
<proteinExistence type="predicted"/>
<protein>
    <submittedName>
        <fullName evidence="2">Uncharacterized protein</fullName>
    </submittedName>
</protein>
<dbReference type="InterPro" id="IPR045924">
    <property type="entry name" value="DUF6343"/>
</dbReference>
<dbReference type="STRING" id="106370.Francci3_2862"/>
<organism evidence="2 3">
    <name type="scientific">Frankia casuarinae (strain DSM 45818 / CECT 9043 / HFP020203 / CcI3)</name>
    <dbReference type="NCBI Taxonomy" id="106370"/>
    <lineage>
        <taxon>Bacteria</taxon>
        <taxon>Bacillati</taxon>
        <taxon>Actinomycetota</taxon>
        <taxon>Actinomycetes</taxon>
        <taxon>Frankiales</taxon>
        <taxon>Frankiaceae</taxon>
        <taxon>Frankia</taxon>
    </lineage>
</organism>
<accession>Q2J922</accession>
<name>Q2J922_FRACC</name>
<keyword evidence="1" id="KW-0472">Membrane</keyword>